<dbReference type="AlphaFoldDB" id="A0A2P6S1H8"/>
<dbReference type="PANTHER" id="PTHR11351:SF31">
    <property type="entry name" value="DESATURASE 1, ISOFORM A-RELATED"/>
    <property type="match status" value="1"/>
</dbReference>
<sequence>MAGELVRVMQWQGRCFGRVWTAIDIFNILVLGSPIEWDQFSDTSSDPHTPAPLIKGLWYSHIGWFYICLIAYHSRFGSDELAKLLKNVGDLKKQWYYRFLHYTYIFHIVFLGAVRIVCSRRITFIVWGLGVRLVYVYHVTFQ</sequence>
<gene>
    <name evidence="13" type="ORF">RchiOBHm_Chr2g0156541</name>
</gene>
<evidence type="ECO:0000313" key="13">
    <source>
        <dbReference type="EMBL" id="PRQ52532.1"/>
    </source>
</evidence>
<keyword evidence="14" id="KW-1185">Reference proteome</keyword>
<comment type="similarity">
    <text evidence="3">Belongs to the fatty acid desaturase type 1 family.</text>
</comment>
<keyword evidence="8" id="KW-0560">Oxidoreductase</keyword>
<proteinExistence type="inferred from homology"/>
<evidence type="ECO:0000256" key="2">
    <source>
        <dbReference type="ARBA" id="ARBA00005189"/>
    </source>
</evidence>
<name>A0A2P6S1H8_ROSCH</name>
<evidence type="ECO:0000256" key="4">
    <source>
        <dbReference type="ARBA" id="ARBA00022516"/>
    </source>
</evidence>
<keyword evidence="7 12" id="KW-1133">Transmembrane helix</keyword>
<evidence type="ECO:0000313" key="14">
    <source>
        <dbReference type="Proteomes" id="UP000238479"/>
    </source>
</evidence>
<evidence type="ECO:0000256" key="3">
    <source>
        <dbReference type="ARBA" id="ARBA00009295"/>
    </source>
</evidence>
<keyword evidence="5 12" id="KW-0812">Transmembrane</keyword>
<dbReference type="STRING" id="74649.A0A2P6S1H8"/>
<comment type="subcellular location">
    <subcellularLocation>
        <location evidence="1">Membrane</location>
        <topology evidence="1">Multi-pass membrane protein</topology>
    </subcellularLocation>
</comment>
<dbReference type="PANTHER" id="PTHR11351">
    <property type="entry name" value="ACYL-COA DESATURASE"/>
    <property type="match status" value="1"/>
</dbReference>
<evidence type="ECO:0000256" key="6">
    <source>
        <dbReference type="ARBA" id="ARBA00022832"/>
    </source>
</evidence>
<dbReference type="Proteomes" id="UP000238479">
    <property type="component" value="Chromosome 2"/>
</dbReference>
<feature type="transmembrane region" description="Helical" evidence="12">
    <location>
        <begin position="95"/>
        <end position="116"/>
    </location>
</feature>
<reference evidence="13 14" key="1">
    <citation type="journal article" date="2018" name="Nat. Genet.">
        <title>The Rosa genome provides new insights in the design of modern roses.</title>
        <authorList>
            <person name="Bendahmane M."/>
        </authorList>
    </citation>
    <scope>NUCLEOTIDE SEQUENCE [LARGE SCALE GENOMIC DNA]</scope>
    <source>
        <strain evidence="14">cv. Old Blush</strain>
    </source>
</reference>
<protein>
    <submittedName>
        <fullName evidence="13">Putative acyl-CoA desaturase</fullName>
    </submittedName>
</protein>
<feature type="transmembrane region" description="Helical" evidence="12">
    <location>
        <begin position="57"/>
        <end position="74"/>
    </location>
</feature>
<keyword evidence="11" id="KW-0275">Fatty acid biosynthesis</keyword>
<dbReference type="EMBL" id="PDCK01000040">
    <property type="protein sequence ID" value="PRQ52532.1"/>
    <property type="molecule type" value="Genomic_DNA"/>
</dbReference>
<dbReference type="GO" id="GO:0016717">
    <property type="term" value="F:oxidoreductase activity, acting on paired donors, with oxidation of a pair of donors resulting in the reduction of molecular oxygen to two molecules of water"/>
    <property type="evidence" value="ECO:0007669"/>
    <property type="project" value="InterPro"/>
</dbReference>
<evidence type="ECO:0000256" key="12">
    <source>
        <dbReference type="SAM" id="Phobius"/>
    </source>
</evidence>
<keyword evidence="10 12" id="KW-0472">Membrane</keyword>
<evidence type="ECO:0000256" key="1">
    <source>
        <dbReference type="ARBA" id="ARBA00004141"/>
    </source>
</evidence>
<evidence type="ECO:0000256" key="8">
    <source>
        <dbReference type="ARBA" id="ARBA00023002"/>
    </source>
</evidence>
<comment type="pathway">
    <text evidence="2">Lipid metabolism.</text>
</comment>
<keyword evidence="4" id="KW-0444">Lipid biosynthesis</keyword>
<keyword evidence="6" id="KW-0276">Fatty acid metabolism</keyword>
<dbReference type="GO" id="GO:0005789">
    <property type="term" value="C:endoplasmic reticulum membrane"/>
    <property type="evidence" value="ECO:0007669"/>
    <property type="project" value="TreeGrafter"/>
</dbReference>
<dbReference type="InterPro" id="IPR015876">
    <property type="entry name" value="Acyl-CoA_DS"/>
</dbReference>
<dbReference type="Gramene" id="PRQ52532">
    <property type="protein sequence ID" value="PRQ52532"/>
    <property type="gene ID" value="RchiOBHm_Chr2g0156541"/>
</dbReference>
<evidence type="ECO:0000256" key="7">
    <source>
        <dbReference type="ARBA" id="ARBA00022989"/>
    </source>
</evidence>
<dbReference type="GO" id="GO:0042761">
    <property type="term" value="P:very long-chain fatty acid biosynthetic process"/>
    <property type="evidence" value="ECO:0007669"/>
    <property type="project" value="TreeGrafter"/>
</dbReference>
<evidence type="ECO:0000256" key="9">
    <source>
        <dbReference type="ARBA" id="ARBA00023098"/>
    </source>
</evidence>
<organism evidence="13 14">
    <name type="scientific">Rosa chinensis</name>
    <name type="common">China rose</name>
    <dbReference type="NCBI Taxonomy" id="74649"/>
    <lineage>
        <taxon>Eukaryota</taxon>
        <taxon>Viridiplantae</taxon>
        <taxon>Streptophyta</taxon>
        <taxon>Embryophyta</taxon>
        <taxon>Tracheophyta</taxon>
        <taxon>Spermatophyta</taxon>
        <taxon>Magnoliopsida</taxon>
        <taxon>eudicotyledons</taxon>
        <taxon>Gunneridae</taxon>
        <taxon>Pentapetalae</taxon>
        <taxon>rosids</taxon>
        <taxon>fabids</taxon>
        <taxon>Rosales</taxon>
        <taxon>Rosaceae</taxon>
        <taxon>Rosoideae</taxon>
        <taxon>Rosoideae incertae sedis</taxon>
        <taxon>Rosa</taxon>
    </lineage>
</organism>
<evidence type="ECO:0000256" key="10">
    <source>
        <dbReference type="ARBA" id="ARBA00023136"/>
    </source>
</evidence>
<evidence type="ECO:0000256" key="11">
    <source>
        <dbReference type="ARBA" id="ARBA00023160"/>
    </source>
</evidence>
<keyword evidence="9" id="KW-0443">Lipid metabolism</keyword>
<evidence type="ECO:0000256" key="5">
    <source>
        <dbReference type="ARBA" id="ARBA00022692"/>
    </source>
</evidence>
<comment type="caution">
    <text evidence="13">The sequence shown here is derived from an EMBL/GenBank/DDBJ whole genome shotgun (WGS) entry which is preliminary data.</text>
</comment>
<feature type="transmembrane region" description="Helical" evidence="12">
    <location>
        <begin position="122"/>
        <end position="141"/>
    </location>
</feature>
<accession>A0A2P6S1H8</accession>